<comment type="caution">
    <text evidence="1">The sequence shown here is derived from an EMBL/GenBank/DDBJ whole genome shotgun (WGS) entry which is preliminary data.</text>
</comment>
<dbReference type="EMBL" id="DXAN01000017">
    <property type="protein sequence ID" value="HJA08557.1"/>
    <property type="molecule type" value="Genomic_DNA"/>
</dbReference>
<evidence type="ECO:0000313" key="1">
    <source>
        <dbReference type="EMBL" id="HJA08557.1"/>
    </source>
</evidence>
<accession>A0A9D2HC83</accession>
<reference evidence="1" key="1">
    <citation type="journal article" date="2021" name="PeerJ">
        <title>Extensive microbial diversity within the chicken gut microbiome revealed by metagenomics and culture.</title>
        <authorList>
            <person name="Gilroy R."/>
            <person name="Ravi A."/>
            <person name="Getino M."/>
            <person name="Pursley I."/>
            <person name="Horton D.L."/>
            <person name="Alikhan N.F."/>
            <person name="Baker D."/>
            <person name="Gharbi K."/>
            <person name="Hall N."/>
            <person name="Watson M."/>
            <person name="Adriaenssens E.M."/>
            <person name="Foster-Nyarko E."/>
            <person name="Jarju S."/>
            <person name="Secka A."/>
            <person name="Antonio M."/>
            <person name="Oren A."/>
            <person name="Chaudhuri R.R."/>
            <person name="La Ragione R."/>
            <person name="Hildebrand F."/>
            <person name="Pallen M.J."/>
        </authorList>
    </citation>
    <scope>NUCLEOTIDE SEQUENCE</scope>
    <source>
        <strain evidence="1">CHK186-16707</strain>
    </source>
</reference>
<dbReference type="Proteomes" id="UP000824225">
    <property type="component" value="Unassembled WGS sequence"/>
</dbReference>
<name>A0A9D2HC83_9BACT</name>
<protein>
    <submittedName>
        <fullName evidence="1">AroM family protein</fullName>
    </submittedName>
</protein>
<proteinExistence type="predicted"/>
<sequence length="225" mass="23434">MSGTIGFVLVGQSGRDDVLPVVRTLLGPGVEVAAKGALDGLSPAELARMAPVPGEHPVVTRLDDGSHVVVSKPALVPRIERCLTELRDASVKVAALMCTGTFPPFAVPEGLLLLRGQQVVDNGVRAACPVGGKVGVLVPLPEQEAFSGGKFRDMGFDVVTAHANPYGSLDDVRAAAAAFRDRDVVVLHCMGYNGDHKRVVREACGRPTLQANALMARLAAEVAGA</sequence>
<reference evidence="1" key="2">
    <citation type="submission" date="2021-04" db="EMBL/GenBank/DDBJ databases">
        <authorList>
            <person name="Gilroy R."/>
        </authorList>
    </citation>
    <scope>NUCLEOTIDE SEQUENCE</scope>
    <source>
        <strain evidence="1">CHK186-16707</strain>
    </source>
</reference>
<dbReference type="AlphaFoldDB" id="A0A9D2HC83"/>
<evidence type="ECO:0000313" key="2">
    <source>
        <dbReference type="Proteomes" id="UP000824225"/>
    </source>
</evidence>
<dbReference type="InterPro" id="IPR010843">
    <property type="entry name" value="Uncharacterised_AroM"/>
</dbReference>
<gene>
    <name evidence="1" type="ORF">H9962_05140</name>
</gene>
<dbReference type="Pfam" id="PF07302">
    <property type="entry name" value="AroM"/>
    <property type="match status" value="1"/>
</dbReference>
<organism evidence="1 2">
    <name type="scientific">Candidatus Mailhella merdigallinarum</name>
    <dbReference type="NCBI Taxonomy" id="2838658"/>
    <lineage>
        <taxon>Bacteria</taxon>
        <taxon>Pseudomonadati</taxon>
        <taxon>Thermodesulfobacteriota</taxon>
        <taxon>Desulfovibrionia</taxon>
        <taxon>Desulfovibrionales</taxon>
        <taxon>Desulfovibrionaceae</taxon>
        <taxon>Mailhella</taxon>
    </lineage>
</organism>